<accession>A0A0F9ATE7</accession>
<organism evidence="1">
    <name type="scientific">marine sediment metagenome</name>
    <dbReference type="NCBI Taxonomy" id="412755"/>
    <lineage>
        <taxon>unclassified sequences</taxon>
        <taxon>metagenomes</taxon>
        <taxon>ecological metagenomes</taxon>
    </lineage>
</organism>
<evidence type="ECO:0000313" key="1">
    <source>
        <dbReference type="EMBL" id="KKL04907.1"/>
    </source>
</evidence>
<name>A0A0F9ATE7_9ZZZZ</name>
<gene>
    <name evidence="1" type="ORF">LCGC14_2611340</name>
</gene>
<sequence length="53" mass="6147">MEFHYIKFLKNDCLELTLISSMDGYEIIRPSLTFTTTLCGVKFLTVICDLLKK</sequence>
<protein>
    <submittedName>
        <fullName evidence="1">Uncharacterized protein</fullName>
    </submittedName>
</protein>
<proteinExistence type="predicted"/>
<dbReference type="EMBL" id="LAZR01044339">
    <property type="protein sequence ID" value="KKL04907.1"/>
    <property type="molecule type" value="Genomic_DNA"/>
</dbReference>
<comment type="caution">
    <text evidence="1">The sequence shown here is derived from an EMBL/GenBank/DDBJ whole genome shotgun (WGS) entry which is preliminary data.</text>
</comment>
<dbReference type="AlphaFoldDB" id="A0A0F9ATE7"/>
<reference evidence="1" key="1">
    <citation type="journal article" date="2015" name="Nature">
        <title>Complex archaea that bridge the gap between prokaryotes and eukaryotes.</title>
        <authorList>
            <person name="Spang A."/>
            <person name="Saw J.H."/>
            <person name="Jorgensen S.L."/>
            <person name="Zaremba-Niedzwiedzka K."/>
            <person name="Martijn J."/>
            <person name="Lind A.E."/>
            <person name="van Eijk R."/>
            <person name="Schleper C."/>
            <person name="Guy L."/>
            <person name="Ettema T.J."/>
        </authorList>
    </citation>
    <scope>NUCLEOTIDE SEQUENCE</scope>
</reference>